<evidence type="ECO:0000256" key="1">
    <source>
        <dbReference type="SAM" id="MobiDB-lite"/>
    </source>
</evidence>
<feature type="chain" id="PRO_5047425886" description="Lipoprotein" evidence="2">
    <location>
        <begin position="29"/>
        <end position="237"/>
    </location>
</feature>
<organism evidence="3 4">
    <name type="scientific">Cellulomonas septica</name>
    <dbReference type="NCBI Taxonomy" id="285080"/>
    <lineage>
        <taxon>Bacteria</taxon>
        <taxon>Bacillati</taxon>
        <taxon>Actinomycetota</taxon>
        <taxon>Actinomycetes</taxon>
        <taxon>Micrococcales</taxon>
        <taxon>Cellulomonadaceae</taxon>
        <taxon>Cellulomonas</taxon>
    </lineage>
</organism>
<feature type="signal peptide" evidence="2">
    <location>
        <begin position="1"/>
        <end position="28"/>
    </location>
</feature>
<gene>
    <name evidence="3" type="ORF">HGA02_13280</name>
</gene>
<keyword evidence="2" id="KW-0732">Signal</keyword>
<evidence type="ECO:0008006" key="5">
    <source>
        <dbReference type="Google" id="ProtNLM"/>
    </source>
</evidence>
<keyword evidence="4" id="KW-1185">Reference proteome</keyword>
<sequence>MVTRPSARRAIPALLAACVLLVVPACQASTTGASPSSPAGDPTGSPSGSPSEPDDATPTVGPDRTVSWWQGEAGVQVDGVRALIPEGYHDGHLREGYAFLGYHEGGLVDWLTMVAPVQVSTAPPEETAELRPAPADIYAFLTESDPEAVEVLGSVDVDGTPAPVVRTDGDLTLCPQPGSPQPCRYNTAARFYVLVPYAGGTLVVEGESAVTAAGRTDDQVGQLLGELQEWAATVELP</sequence>
<reference evidence="3 4" key="1">
    <citation type="submission" date="2020-04" db="EMBL/GenBank/DDBJ databases">
        <title>MicrobeNet Type strains.</title>
        <authorList>
            <person name="Nicholson A.C."/>
        </authorList>
    </citation>
    <scope>NUCLEOTIDE SEQUENCE [LARGE SCALE GENOMIC DNA]</scope>
    <source>
        <strain evidence="3 4">ATCC BAA-787</strain>
    </source>
</reference>
<feature type="region of interest" description="Disordered" evidence="1">
    <location>
        <begin position="30"/>
        <end position="65"/>
    </location>
</feature>
<evidence type="ECO:0000313" key="3">
    <source>
        <dbReference type="EMBL" id="NKY40468.1"/>
    </source>
</evidence>
<name>A0ABX1K1M5_9CELL</name>
<comment type="caution">
    <text evidence="3">The sequence shown here is derived from an EMBL/GenBank/DDBJ whole genome shotgun (WGS) entry which is preliminary data.</text>
</comment>
<proteinExistence type="predicted"/>
<protein>
    <recommendedName>
        <fullName evidence="5">Lipoprotein</fullName>
    </recommendedName>
</protein>
<dbReference type="EMBL" id="JAAXOY010000364">
    <property type="protein sequence ID" value="NKY40468.1"/>
    <property type="molecule type" value="Genomic_DNA"/>
</dbReference>
<dbReference type="Proteomes" id="UP000777774">
    <property type="component" value="Unassembled WGS sequence"/>
</dbReference>
<feature type="compositionally biased region" description="Low complexity" evidence="1">
    <location>
        <begin position="30"/>
        <end position="51"/>
    </location>
</feature>
<accession>A0ABX1K1M5</accession>
<dbReference type="RefSeq" id="WP_168679406.1">
    <property type="nucleotide sequence ID" value="NZ_JAAXOY010000364.1"/>
</dbReference>
<evidence type="ECO:0000313" key="4">
    <source>
        <dbReference type="Proteomes" id="UP000777774"/>
    </source>
</evidence>
<evidence type="ECO:0000256" key="2">
    <source>
        <dbReference type="SAM" id="SignalP"/>
    </source>
</evidence>